<evidence type="ECO:0000313" key="2">
    <source>
        <dbReference type="EMBL" id="MDA5194564.1"/>
    </source>
</evidence>
<sequence length="151" mass="16025">MPENMPEKTGALLFHGTAVLWQGAGVLLRAPSGGGKSDLAWRVIAAGGRLIGDDYVWLRGEGGRLYAMAAENIRGRMELRGVGILSVPTTAVAEIHAVIDLMADSSIERLPEARYATLAGVKLPLYGLDPFLAASAAKVAAIAEVCKNRRR</sequence>
<dbReference type="EMBL" id="JANWOI010000004">
    <property type="protein sequence ID" value="MDA5194564.1"/>
    <property type="molecule type" value="Genomic_DNA"/>
</dbReference>
<name>A0A9X3TZD3_9PROT</name>
<gene>
    <name evidence="2" type="ORF">NYP16_11445</name>
</gene>
<dbReference type="CDD" id="cd01918">
    <property type="entry name" value="HprK_C"/>
    <property type="match status" value="1"/>
</dbReference>
<dbReference type="SUPFAM" id="SSF53795">
    <property type="entry name" value="PEP carboxykinase-like"/>
    <property type="match status" value="1"/>
</dbReference>
<keyword evidence="2" id="KW-0418">Kinase</keyword>
<dbReference type="AlphaFoldDB" id="A0A9X3TZD3"/>
<reference evidence="2" key="2">
    <citation type="journal article" date="2023" name="Syst. Appl. Microbiol.">
        <title>Govania unica gen. nov., sp. nov., a rare biosphere bacterium that represents a novel family in the class Alphaproteobacteria.</title>
        <authorList>
            <person name="Vandamme P."/>
            <person name="Peeters C."/>
            <person name="Hettiarachchi A."/>
            <person name="Cnockaert M."/>
            <person name="Carlier A."/>
        </authorList>
    </citation>
    <scope>NUCLEOTIDE SEQUENCE</scope>
    <source>
        <strain evidence="2">LMG 31809</strain>
    </source>
</reference>
<feature type="domain" description="HPr kinase/phosphorylase C-terminal" evidence="1">
    <location>
        <begin position="14"/>
        <end position="90"/>
    </location>
</feature>
<dbReference type="RefSeq" id="WP_274944270.1">
    <property type="nucleotide sequence ID" value="NZ_JANWOI010000004.1"/>
</dbReference>
<dbReference type="GO" id="GO:0006109">
    <property type="term" value="P:regulation of carbohydrate metabolic process"/>
    <property type="evidence" value="ECO:0007669"/>
    <property type="project" value="InterPro"/>
</dbReference>
<dbReference type="GO" id="GO:0000155">
    <property type="term" value="F:phosphorelay sensor kinase activity"/>
    <property type="evidence" value="ECO:0007669"/>
    <property type="project" value="InterPro"/>
</dbReference>
<keyword evidence="3" id="KW-1185">Reference proteome</keyword>
<keyword evidence="2" id="KW-0808">Transferase</keyword>
<evidence type="ECO:0000259" key="1">
    <source>
        <dbReference type="Pfam" id="PF07475"/>
    </source>
</evidence>
<evidence type="ECO:0000313" key="3">
    <source>
        <dbReference type="Proteomes" id="UP001141619"/>
    </source>
</evidence>
<proteinExistence type="predicted"/>
<dbReference type="Pfam" id="PF07475">
    <property type="entry name" value="Hpr_kinase_C"/>
    <property type="match status" value="1"/>
</dbReference>
<accession>A0A9X3TZD3</accession>
<dbReference type="Proteomes" id="UP001141619">
    <property type="component" value="Unassembled WGS sequence"/>
</dbReference>
<comment type="caution">
    <text evidence="2">The sequence shown here is derived from an EMBL/GenBank/DDBJ whole genome shotgun (WGS) entry which is preliminary data.</text>
</comment>
<dbReference type="InterPro" id="IPR011104">
    <property type="entry name" value="Hpr_kin/Pase_C"/>
</dbReference>
<dbReference type="GO" id="GO:0005524">
    <property type="term" value="F:ATP binding"/>
    <property type="evidence" value="ECO:0007669"/>
    <property type="project" value="InterPro"/>
</dbReference>
<dbReference type="InterPro" id="IPR027417">
    <property type="entry name" value="P-loop_NTPase"/>
</dbReference>
<organism evidence="2 3">
    <name type="scientific">Govanella unica</name>
    <dbReference type="NCBI Taxonomy" id="2975056"/>
    <lineage>
        <taxon>Bacteria</taxon>
        <taxon>Pseudomonadati</taxon>
        <taxon>Pseudomonadota</taxon>
        <taxon>Alphaproteobacteria</taxon>
        <taxon>Emcibacterales</taxon>
        <taxon>Govanellaceae</taxon>
        <taxon>Govanella</taxon>
    </lineage>
</organism>
<dbReference type="Gene3D" id="3.40.50.300">
    <property type="entry name" value="P-loop containing nucleotide triphosphate hydrolases"/>
    <property type="match status" value="1"/>
</dbReference>
<protein>
    <submittedName>
        <fullName evidence="2">HPr kinase/phosphatase C-terminal domain-containing protein</fullName>
    </submittedName>
</protein>
<reference evidence="2" key="1">
    <citation type="submission" date="2022-08" db="EMBL/GenBank/DDBJ databases">
        <authorList>
            <person name="Vandamme P."/>
            <person name="Hettiarachchi A."/>
            <person name="Peeters C."/>
            <person name="Cnockaert M."/>
            <person name="Carlier A."/>
        </authorList>
    </citation>
    <scope>NUCLEOTIDE SEQUENCE</scope>
    <source>
        <strain evidence="2">LMG 31809</strain>
    </source>
</reference>